<reference evidence="1" key="1">
    <citation type="submission" date="2019-08" db="EMBL/GenBank/DDBJ databases">
        <authorList>
            <person name="Kucharzyk K."/>
            <person name="Murdoch R.W."/>
            <person name="Higgins S."/>
            <person name="Loffler F."/>
        </authorList>
    </citation>
    <scope>NUCLEOTIDE SEQUENCE</scope>
</reference>
<proteinExistence type="predicted"/>
<organism evidence="1">
    <name type="scientific">bioreactor metagenome</name>
    <dbReference type="NCBI Taxonomy" id="1076179"/>
    <lineage>
        <taxon>unclassified sequences</taxon>
        <taxon>metagenomes</taxon>
        <taxon>ecological metagenomes</taxon>
    </lineage>
</organism>
<dbReference type="Pfam" id="PF13692">
    <property type="entry name" value="Glyco_trans_1_4"/>
    <property type="match status" value="1"/>
</dbReference>
<dbReference type="AlphaFoldDB" id="A0A644TP53"/>
<dbReference type="SUPFAM" id="SSF53756">
    <property type="entry name" value="UDP-Glycosyltransferase/glycogen phosphorylase"/>
    <property type="match status" value="1"/>
</dbReference>
<gene>
    <name evidence="1" type="ORF">SDC9_13775</name>
</gene>
<protein>
    <submittedName>
        <fullName evidence="1">Uncharacterized protein</fullName>
    </submittedName>
</protein>
<comment type="caution">
    <text evidence="1">The sequence shown here is derived from an EMBL/GenBank/DDBJ whole genome shotgun (WGS) entry which is preliminary data.</text>
</comment>
<dbReference type="EMBL" id="VSSQ01000040">
    <property type="protein sequence ID" value="MPL68062.1"/>
    <property type="molecule type" value="Genomic_DNA"/>
</dbReference>
<sequence>MNSDLLQNVNHTRHKKYCLLKYMTVPFRSPPLHHRHQNFWQVPEIAKIIGEFDYNVDVINYDDQKTYLNKKYNLLIDIYPQNNKVYENHLAKDCIKVLYSTGSSPDWQNSQQAARVATLNARRHARLRPKASVQPFGTELTTFDAMFLVGNDFTLSTYGNLSLNVFFIKNSAYLFSEPDLTKKNPNTFLYMATYPQALKGLDLLLDVFSRTQNISLVVAGQYETEKDFCAIYERELYNSPNILPVGVIDVTSSLFNKIRQVASFIVMPSCSEGMSGSVLTAMSAGLIPIVSRECGLSDDEAFLLQDCSLTGIRDTLLAFAQKPLDWIKKESLRTVKTIHSHYTPNHFSQSFRAAMQGLLEGNL</sequence>
<accession>A0A644TP53</accession>
<name>A0A644TP53_9ZZZZ</name>
<dbReference type="Gene3D" id="3.40.50.2000">
    <property type="entry name" value="Glycogen Phosphorylase B"/>
    <property type="match status" value="1"/>
</dbReference>
<evidence type="ECO:0000313" key="1">
    <source>
        <dbReference type="EMBL" id="MPL68062.1"/>
    </source>
</evidence>